<reference evidence="17 20" key="1">
    <citation type="submission" date="2015-01" db="EMBL/GenBank/DDBJ databases">
        <title>Lactococcus lactis subsp.lactis JCM 5805 whole genome shotgun sequence.</title>
        <authorList>
            <person name="Fujii T."/>
            <person name="Tomita Y."/>
            <person name="Ikushima S."/>
            <person name="Fujiwara D."/>
        </authorList>
    </citation>
    <scope>NUCLEOTIDE SEQUENCE [LARGE SCALE GENOMIC DNA]</scope>
    <source>
        <strain evidence="17 20">JCM 5805</strain>
    </source>
</reference>
<reference evidence="18" key="4">
    <citation type="journal article" date="2017" name="Genome Announc.">
        <title>Draft Genome Sequences of 24 Lactococcus lactis Strains.</title>
        <authorList>
            <person name="Backus L."/>
            <person name="Wels M."/>
            <person name="Boekhorst J."/>
            <person name="Dijkstra A.R."/>
            <person name="Beerthuyzen M."/>
            <person name="Kelly W.J."/>
            <person name="Siezen R.J."/>
            <person name="van Hijum S.A."/>
            <person name="Bachmann H."/>
        </authorList>
    </citation>
    <scope>NUCLEOTIDE SEQUENCE</scope>
    <source>
        <strain evidence="18">M20</strain>
    </source>
</reference>
<dbReference type="PANTHER" id="PTHR21363:SF0">
    <property type="entry name" value="PREPHENATE DEHYDROGENASE [NADP(+)]"/>
    <property type="match status" value="1"/>
</dbReference>
<dbReference type="Gene3D" id="3.40.50.720">
    <property type="entry name" value="NAD(P)-binding Rossmann-like Domain"/>
    <property type="match status" value="1"/>
</dbReference>
<dbReference type="Pfam" id="PF20463">
    <property type="entry name" value="PDH_C"/>
    <property type="match status" value="1"/>
</dbReference>
<evidence type="ECO:0000256" key="7">
    <source>
        <dbReference type="ARBA" id="ARBA00023002"/>
    </source>
</evidence>
<dbReference type="Proteomes" id="UP001055586">
    <property type="component" value="Chromosome"/>
</dbReference>
<evidence type="ECO:0000256" key="6">
    <source>
        <dbReference type="ARBA" id="ARBA00022605"/>
    </source>
</evidence>
<dbReference type="EMBL" id="CP028160">
    <property type="protein sequence ID" value="AWN66324.1"/>
    <property type="molecule type" value="Genomic_DNA"/>
</dbReference>
<dbReference type="EMBL" id="CP090823">
    <property type="protein sequence ID" value="ARD96772.1"/>
    <property type="molecule type" value="Genomic_DNA"/>
</dbReference>
<dbReference type="AlphaFoldDB" id="A0A0A7T1A0"/>
<comment type="catalytic activity">
    <reaction evidence="10">
        <text>prephenate + NAD(+) = 3-(4-hydroxyphenyl)pyruvate + CO2 + NADH</text>
        <dbReference type="Rhea" id="RHEA:13869"/>
        <dbReference type="ChEBI" id="CHEBI:16526"/>
        <dbReference type="ChEBI" id="CHEBI:29934"/>
        <dbReference type="ChEBI" id="CHEBI:36242"/>
        <dbReference type="ChEBI" id="CHEBI:57540"/>
        <dbReference type="ChEBI" id="CHEBI:57945"/>
        <dbReference type="EC" id="1.3.1.12"/>
    </reaction>
</comment>
<dbReference type="Proteomes" id="UP000663169">
    <property type="component" value="Chromosome"/>
</dbReference>
<evidence type="ECO:0000313" key="13">
    <source>
        <dbReference type="EMBL" id="ARD96772.1"/>
    </source>
</evidence>
<comment type="pathway">
    <text evidence="1">Amino-acid biosynthesis; L-tyrosine biosynthesis; (4-hydroxyphenyl)pyruvate from prephenate (NAD(+) route): step 1/1.</text>
</comment>
<protein>
    <recommendedName>
        <fullName evidence="4">Prephenate dehydrogenase</fullName>
        <ecNumber evidence="3">1.3.1.12</ecNumber>
    </recommendedName>
</protein>
<dbReference type="PANTHER" id="PTHR21363">
    <property type="entry name" value="PREPHENATE DEHYDROGENASE"/>
    <property type="match status" value="1"/>
</dbReference>
<dbReference type="Proteomes" id="UP000031847">
    <property type="component" value="Unassembled WGS sequence"/>
</dbReference>
<dbReference type="InterPro" id="IPR046826">
    <property type="entry name" value="PDH_N"/>
</dbReference>
<evidence type="ECO:0000256" key="4">
    <source>
        <dbReference type="ARBA" id="ARBA00016891"/>
    </source>
</evidence>
<keyword evidence="8" id="KW-0520">NAD</keyword>
<evidence type="ECO:0000313" key="16">
    <source>
        <dbReference type="EMBL" id="AWN66324.1"/>
    </source>
</evidence>
<dbReference type="InterPro" id="IPR003099">
    <property type="entry name" value="Prephen_DH"/>
</dbReference>
<dbReference type="SUPFAM" id="SSF51735">
    <property type="entry name" value="NAD(P)-binding Rossmann-fold domains"/>
    <property type="match status" value="1"/>
</dbReference>
<dbReference type="RefSeq" id="WP_010906116.1">
    <property type="nucleotide sequence ID" value="NZ_BAABQR010000007.1"/>
</dbReference>
<reference evidence="19" key="6">
    <citation type="journal article" date="2020" name="Mol. Microbiol.">
        <title>The CWPS Rubik's cube: Linking diversity of cell wall polysaccharide structures with the encoded biosynthetic machinery of selected Lactococcus lactis strains.</title>
        <authorList>
            <person name="Mahony J."/>
            <person name="Frantzen C."/>
            <person name="Vinogradov E."/>
            <person name="Sadovskaya I."/>
            <person name="Theodorou I."/>
            <person name="Kelleher P."/>
            <person name="Chapot-Chartier M.P."/>
            <person name="Cambillau C."/>
            <person name="Holo H."/>
            <person name="van Sinderen D."/>
        </authorList>
    </citation>
    <scope>NUCLEOTIDE SEQUENCE</scope>
    <source>
        <strain evidence="19">223</strain>
    </source>
</reference>
<dbReference type="PROSITE" id="PS51176">
    <property type="entry name" value="PDH_ADH"/>
    <property type="match status" value="1"/>
</dbReference>
<dbReference type="Proteomes" id="UP000245919">
    <property type="component" value="Chromosome"/>
</dbReference>
<reference evidence="19" key="7">
    <citation type="submission" date="2023-04" db="EMBL/GenBank/DDBJ databases">
        <authorList>
            <person name="McDonnell B."/>
        </authorList>
    </citation>
    <scope>NUCLEOTIDE SEQUENCE</scope>
    <source>
        <strain evidence="19">223</strain>
        <strain evidence="15">UC06</strain>
    </source>
</reference>
<dbReference type="InterPro" id="IPR046825">
    <property type="entry name" value="PDH_C"/>
</dbReference>
<dbReference type="Gene3D" id="1.10.3660.10">
    <property type="entry name" value="6-phosphogluconate dehydrogenase C-terminal like domain"/>
    <property type="match status" value="1"/>
</dbReference>
<dbReference type="EMBL" id="BBSI01000034">
    <property type="protein sequence ID" value="GAM81120.1"/>
    <property type="molecule type" value="Genomic_DNA"/>
</dbReference>
<evidence type="ECO:0000313" key="14">
    <source>
        <dbReference type="EMBL" id="ARE14049.1"/>
    </source>
</evidence>
<evidence type="ECO:0000313" key="19">
    <source>
        <dbReference type="EMBL" id="QRZ35464.1"/>
    </source>
</evidence>
<reference evidence="22 23" key="3">
    <citation type="journal article" date="2017" name="BMC Genomics">
        <title>Comparative and functional genomics of the Lactococcus lactis taxon; insights into evolution and niche adaptation.</title>
        <authorList>
            <person name="Kelleher P."/>
            <person name="Bottacini F."/>
            <person name="Mahony J."/>
            <person name="Kilcawley K.N."/>
            <person name="van Sinderen D."/>
        </authorList>
    </citation>
    <scope>NUCLEOTIDE SEQUENCE [LARGE SCALE GENOMIC DNA]</scope>
    <source>
        <strain evidence="15 23">UC06</strain>
        <strain evidence="14 22">UC11</strain>
    </source>
</reference>
<dbReference type="GO" id="GO:0004665">
    <property type="term" value="F:prephenate dehydrogenase (NADP+) activity"/>
    <property type="evidence" value="ECO:0007669"/>
    <property type="project" value="InterPro"/>
</dbReference>
<reference evidence="16 24" key="5">
    <citation type="submission" date="2018-03" db="EMBL/GenBank/DDBJ databases">
        <title>Genome sequence of Lactococcus lactis strain 14B4 from almond drupe.</title>
        <authorList>
            <person name="Tran T.D."/>
            <person name="McGarvey J.A."/>
            <person name="Huynh S."/>
            <person name="Parker C.T."/>
        </authorList>
    </citation>
    <scope>NUCLEOTIDE SEQUENCE [LARGE SCALE GENOMIC DNA]</scope>
    <source>
        <strain evidence="16 24">14B4</strain>
    </source>
</reference>
<dbReference type="GO" id="GO:0008977">
    <property type="term" value="F:prephenate dehydrogenase (NAD+) activity"/>
    <property type="evidence" value="ECO:0007669"/>
    <property type="project" value="UniProtKB-EC"/>
</dbReference>
<name>A0A0A7T1A0_LACLL</name>
<dbReference type="FunFam" id="1.10.3660.10:FF:000003">
    <property type="entry name" value="Prephenate dehydrogenase"/>
    <property type="match status" value="1"/>
</dbReference>
<dbReference type="PATRIC" id="fig|1360.100.peg.2032"/>
<evidence type="ECO:0000313" key="21">
    <source>
        <dbReference type="Proteomes" id="UP000053719"/>
    </source>
</evidence>
<dbReference type="InterPro" id="IPR036291">
    <property type="entry name" value="NAD(P)-bd_dom_sf"/>
</dbReference>
<keyword evidence="7 13" id="KW-0560">Oxidoreductase</keyword>
<evidence type="ECO:0000256" key="5">
    <source>
        <dbReference type="ARBA" id="ARBA00022498"/>
    </source>
</evidence>
<sequence length="354" mass="39496">MKKILIIGLGLIGSSIALGIKRAHPDFEILGSDRENIQEIAQKRGIIDSKVSLVEGAQKADIIILAVPIITTLELLKKLATLNLKKGLLITDTGSTKSEIVELANQLFDEDKVRFIGGHPMAGSHKSGVMAADINLFENAYYVLTQENQELRDLLKGLHAKFIILDAKEHDRVTGQVSHFPHILASALVWQSDDFSKEHPLVKHLAAGGFRDLTRIAEADSLMWTSVLLSNPEITIDRIENFKKQLDEIALKIANKDSAAIEHFFEQGKKIRQAMEIHKGALPNFYDLFISVPDEKGVVLKVLGLLEDFSITNVKINEENREDIHGQLQISFKRAEDLKEAREIIEKATDFTVV</sequence>
<dbReference type="GO" id="GO:0006571">
    <property type="term" value="P:tyrosine biosynthetic process"/>
    <property type="evidence" value="ECO:0007669"/>
    <property type="project" value="UniProtKB-UniPathway"/>
</dbReference>
<dbReference type="EMBL" id="CP015902">
    <property type="protein sequence ID" value="ARE21458.1"/>
    <property type="molecule type" value="Genomic_DNA"/>
</dbReference>
<evidence type="ECO:0000313" key="22">
    <source>
        <dbReference type="Proteomes" id="UP000192067"/>
    </source>
</evidence>
<evidence type="ECO:0000313" key="18">
    <source>
        <dbReference type="EMBL" id="KSU21364.1"/>
    </source>
</evidence>
<evidence type="ECO:0000259" key="12">
    <source>
        <dbReference type="PROSITE" id="PS51671"/>
    </source>
</evidence>
<comment type="similarity">
    <text evidence="2">Belongs to the prephenate/arogenate dehydrogenase family.</text>
</comment>
<evidence type="ECO:0000256" key="9">
    <source>
        <dbReference type="ARBA" id="ARBA00023141"/>
    </source>
</evidence>
<dbReference type="InterPro" id="IPR008927">
    <property type="entry name" value="6-PGluconate_DH-like_C_sf"/>
</dbReference>
<dbReference type="Proteomes" id="UP000192095">
    <property type="component" value="Chromosome"/>
</dbReference>
<dbReference type="EMBL" id="CP015904">
    <property type="protein sequence ID" value="ARE14049.1"/>
    <property type="molecule type" value="Genomic_DNA"/>
</dbReference>
<keyword evidence="5" id="KW-0827">Tyrosine biosynthesis</keyword>
<keyword evidence="6" id="KW-0028">Amino-acid biosynthesis</keyword>
<accession>A0A0A7T1A0</accession>
<dbReference type="NCBIfam" id="NF005107">
    <property type="entry name" value="PRK06545.1-5"/>
    <property type="match status" value="1"/>
</dbReference>
<evidence type="ECO:0000313" key="23">
    <source>
        <dbReference type="Proteomes" id="UP000192095"/>
    </source>
</evidence>
<dbReference type="PROSITE" id="PS51671">
    <property type="entry name" value="ACT"/>
    <property type="match status" value="1"/>
</dbReference>
<keyword evidence="9" id="KW-0057">Aromatic amino acid biosynthesis</keyword>
<proteinExistence type="inferred from homology"/>
<evidence type="ECO:0000313" key="17">
    <source>
        <dbReference type="EMBL" id="GAM81120.1"/>
    </source>
</evidence>
<dbReference type="UniPathway" id="UPA00122">
    <property type="reaction ID" value="UER00961"/>
</dbReference>
<evidence type="ECO:0000313" key="15">
    <source>
        <dbReference type="EMBL" id="ARE21458.1"/>
    </source>
</evidence>
<dbReference type="SMR" id="A0A0A7T1A0"/>
<dbReference type="EMBL" id="CP031926">
    <property type="protein sequence ID" value="QRZ35464.1"/>
    <property type="molecule type" value="Genomic_DNA"/>
</dbReference>
<dbReference type="Pfam" id="PF02153">
    <property type="entry name" value="PDH_N"/>
    <property type="match status" value="1"/>
</dbReference>
<organism evidence="18 21">
    <name type="scientific">Lactococcus lactis subsp. lactis</name>
    <name type="common">Streptococcus lactis</name>
    <dbReference type="NCBI Taxonomy" id="1360"/>
    <lineage>
        <taxon>Bacteria</taxon>
        <taxon>Bacillati</taxon>
        <taxon>Bacillota</taxon>
        <taxon>Bacilli</taxon>
        <taxon>Lactobacillales</taxon>
        <taxon>Streptococcaceae</taxon>
        <taxon>Lactococcus</taxon>
    </lineage>
</organism>
<feature type="domain" description="Prephenate/arogenate dehydrogenase" evidence="11">
    <location>
        <begin position="2"/>
        <end position="283"/>
    </location>
</feature>
<reference evidence="13" key="8">
    <citation type="submission" date="2023-09" db="EMBL/GenBank/DDBJ databases">
        <title>Complete Genomes and Methylome analysis of Lactococcus lactis subs lactis strains.</title>
        <authorList>
            <person name="Fomenkov A."/>
            <person name="McDonnell B."/>
            <person name="Sun L."/>
            <person name="Van Sinderen D."/>
            <person name="Roberts R.J."/>
        </authorList>
    </citation>
    <scope>NUCLEOTIDE SEQUENCE</scope>
    <source>
        <strain evidence="13">229</strain>
    </source>
</reference>
<evidence type="ECO:0000256" key="2">
    <source>
        <dbReference type="ARBA" id="ARBA00007964"/>
    </source>
</evidence>
<dbReference type="EC" id="1.3.1.12" evidence="3"/>
<dbReference type="Proteomes" id="UP000053719">
    <property type="component" value="Unassembled WGS sequence"/>
</dbReference>
<dbReference type="EMBL" id="LKLU01000066">
    <property type="protein sequence ID" value="KSU21364.1"/>
    <property type="molecule type" value="Genomic_DNA"/>
</dbReference>
<dbReference type="GO" id="GO:0070403">
    <property type="term" value="F:NAD+ binding"/>
    <property type="evidence" value="ECO:0007669"/>
    <property type="project" value="InterPro"/>
</dbReference>
<dbReference type="SUPFAM" id="SSF48179">
    <property type="entry name" value="6-phosphogluconate dehydrogenase C-terminal domain-like"/>
    <property type="match status" value="1"/>
</dbReference>
<dbReference type="InterPro" id="IPR050812">
    <property type="entry name" value="Preph/Arog_dehydrog"/>
</dbReference>
<evidence type="ECO:0000313" key="20">
    <source>
        <dbReference type="Proteomes" id="UP000031847"/>
    </source>
</evidence>
<dbReference type="NCBIfam" id="NF005105">
    <property type="entry name" value="PRK06545.1-3"/>
    <property type="match status" value="1"/>
</dbReference>
<reference evidence="21" key="2">
    <citation type="submission" date="2015-10" db="EMBL/GenBank/DDBJ databases">
        <title>Draft Genome Sequences of 11 Lactococcus lactis subspecies cremoris strains.</title>
        <authorList>
            <person name="Wels M."/>
            <person name="Backus L."/>
            <person name="Boekhorst J."/>
            <person name="Dijkstra A."/>
            <person name="Beerthuizen M."/>
            <person name="Kelly W."/>
            <person name="Siezen R."/>
            <person name="Bachmann H."/>
            <person name="Van Hijum S."/>
        </authorList>
    </citation>
    <scope>NUCLEOTIDE SEQUENCE [LARGE SCALE GENOMIC DNA]</scope>
    <source>
        <strain evidence="21">M20</strain>
    </source>
</reference>
<feature type="domain" description="ACT" evidence="12">
    <location>
        <begin position="287"/>
        <end position="354"/>
    </location>
</feature>
<evidence type="ECO:0000256" key="10">
    <source>
        <dbReference type="ARBA" id="ARBA00049260"/>
    </source>
</evidence>
<dbReference type="GeneID" id="89633946"/>
<dbReference type="InterPro" id="IPR002912">
    <property type="entry name" value="ACT_dom"/>
</dbReference>
<gene>
    <name evidence="17" type="ORF">JCM5805K_2238</name>
    <name evidence="16" type="ORF">LL14B4_09155</name>
    <name evidence="19" type="ORF">LL223_1824</name>
    <name evidence="13" type="ORF">LL229_1891</name>
    <name evidence="15" type="ORF">LLUC06_1916</name>
    <name evidence="14" type="ORF">LLUC11_1720</name>
    <name evidence="18" type="ORF">M20_1074</name>
</gene>
<evidence type="ECO:0000256" key="3">
    <source>
        <dbReference type="ARBA" id="ARBA00012068"/>
    </source>
</evidence>
<dbReference type="Proteomes" id="UP000192067">
    <property type="component" value="Chromosome"/>
</dbReference>
<dbReference type="CDD" id="cd04909">
    <property type="entry name" value="ACT_PDH-BS"/>
    <property type="match status" value="1"/>
</dbReference>
<evidence type="ECO:0000256" key="1">
    <source>
        <dbReference type="ARBA" id="ARBA00005067"/>
    </source>
</evidence>
<evidence type="ECO:0000313" key="24">
    <source>
        <dbReference type="Proteomes" id="UP000245919"/>
    </source>
</evidence>
<dbReference type="FunFam" id="3.40.50.720:FF:000208">
    <property type="entry name" value="Prephenate dehydrogenase"/>
    <property type="match status" value="1"/>
</dbReference>
<evidence type="ECO:0000259" key="11">
    <source>
        <dbReference type="PROSITE" id="PS51176"/>
    </source>
</evidence>
<evidence type="ECO:0000256" key="8">
    <source>
        <dbReference type="ARBA" id="ARBA00023027"/>
    </source>
</evidence>